<proteinExistence type="predicted"/>
<organism evidence="1 2">
    <name type="scientific">Streptomyces indiaensis</name>
    <dbReference type="NCBI Taxonomy" id="284033"/>
    <lineage>
        <taxon>Bacteria</taxon>
        <taxon>Bacillati</taxon>
        <taxon>Actinomycetota</taxon>
        <taxon>Actinomycetes</taxon>
        <taxon>Kitasatosporales</taxon>
        <taxon>Streptomycetaceae</taxon>
        <taxon>Streptomyces</taxon>
    </lineage>
</organism>
<evidence type="ECO:0000313" key="1">
    <source>
        <dbReference type="EMBL" id="GAA2235658.1"/>
    </source>
</evidence>
<sequence length="52" mass="5614">MLFDGDVLTYRTQEVPAAAAEAFRAKTGWDPRTEPRLARVLPGAAARRSGVA</sequence>
<comment type="caution">
    <text evidence="1">The sequence shown here is derived from an EMBL/GenBank/DDBJ whole genome shotgun (WGS) entry which is preliminary data.</text>
</comment>
<evidence type="ECO:0000313" key="2">
    <source>
        <dbReference type="Proteomes" id="UP001501474"/>
    </source>
</evidence>
<accession>A0ABP5QJM7</accession>
<protein>
    <submittedName>
        <fullName evidence="1">Uncharacterized protein</fullName>
    </submittedName>
</protein>
<reference evidence="2" key="1">
    <citation type="journal article" date="2019" name="Int. J. Syst. Evol. Microbiol.">
        <title>The Global Catalogue of Microorganisms (GCM) 10K type strain sequencing project: providing services to taxonomists for standard genome sequencing and annotation.</title>
        <authorList>
            <consortium name="The Broad Institute Genomics Platform"/>
            <consortium name="The Broad Institute Genome Sequencing Center for Infectious Disease"/>
            <person name="Wu L."/>
            <person name="Ma J."/>
        </authorList>
    </citation>
    <scope>NUCLEOTIDE SEQUENCE [LARGE SCALE GENOMIC DNA]</scope>
    <source>
        <strain evidence="2">JCM 3053</strain>
    </source>
</reference>
<name>A0ABP5QJM7_9ACTN</name>
<keyword evidence="2" id="KW-1185">Reference proteome</keyword>
<dbReference type="Proteomes" id="UP001501474">
    <property type="component" value="Unassembled WGS sequence"/>
</dbReference>
<gene>
    <name evidence="1" type="ORF">GCM10010104_33110</name>
</gene>
<dbReference type="EMBL" id="BAAART010000068">
    <property type="protein sequence ID" value="GAA2235658.1"/>
    <property type="molecule type" value="Genomic_DNA"/>
</dbReference>